<dbReference type="GO" id="GO:0003677">
    <property type="term" value="F:DNA binding"/>
    <property type="evidence" value="ECO:0007669"/>
    <property type="project" value="UniProtKB-KW"/>
</dbReference>
<protein>
    <submittedName>
        <fullName evidence="4">Response regulator containing a CheY-like receiver domain and an HTH DNA-binding domain</fullName>
    </submittedName>
</protein>
<dbReference type="PATRIC" id="fig|56107.3.peg.4735"/>
<dbReference type="InterPro" id="IPR022552">
    <property type="entry name" value="UPF_Ycf55"/>
</dbReference>
<dbReference type="PROSITE" id="PS50110">
    <property type="entry name" value="RESPONSE_REGULATORY"/>
    <property type="match status" value="1"/>
</dbReference>
<dbReference type="AlphaFoldDB" id="K9X1B4"/>
<comment type="caution">
    <text evidence="1">Lacks conserved residue(s) required for the propagation of feature annotation.</text>
</comment>
<dbReference type="GO" id="GO:0000160">
    <property type="term" value="P:phosphorelay signal transduction system"/>
    <property type="evidence" value="ECO:0007669"/>
    <property type="project" value="InterPro"/>
</dbReference>
<evidence type="ECO:0000259" key="3">
    <source>
        <dbReference type="PROSITE" id="PS50110"/>
    </source>
</evidence>
<keyword evidence="2" id="KW-0472">Membrane</keyword>
<dbReference type="STRING" id="56107.Cylst_4317"/>
<dbReference type="PIRSF" id="PIRSF026434">
    <property type="entry name" value="RR_ycf55_prd"/>
    <property type="match status" value="1"/>
</dbReference>
<dbReference type="InterPro" id="IPR011006">
    <property type="entry name" value="CheY-like_superfamily"/>
</dbReference>
<evidence type="ECO:0000313" key="4">
    <source>
        <dbReference type="EMBL" id="AFZ26410.1"/>
    </source>
</evidence>
<gene>
    <name evidence="4" type="ORF">Cylst_4317</name>
</gene>
<dbReference type="KEGG" id="csg:Cylst_4317"/>
<dbReference type="InterPro" id="IPR001789">
    <property type="entry name" value="Sig_transdc_resp-reg_receiver"/>
</dbReference>
<dbReference type="Pfam" id="PF12452">
    <property type="entry name" value="DUF3685"/>
    <property type="match status" value="1"/>
</dbReference>
<dbReference type="EMBL" id="CP003642">
    <property type="protein sequence ID" value="AFZ26410.1"/>
    <property type="molecule type" value="Genomic_DNA"/>
</dbReference>
<sequence>MSDRLLKILLIDPDPIFRLGLRVALETNPYLQVVADVETDTAALQILVEIAQQDPNQVNLVILELGNNHLTKRQQLGWQFCRQLRALYPNLPILLLSSISQPGLLLAARAAGVNGYCPKGIPVSELVDAIQEVADGGSYWFGERDGKSMRRWRNFSALSSQNSQLRTLDLGLFRLRNNLRLSGISQIDAALAGVMAQLQMPGVPLLDRAVLAGQQRELLAARWLLTRLLATPHPRQQEYQPSPAISSFGSAMGYAPPEAIALADSQQIETSPHLLTPRALQSALFASCITKLQFPLQNVTDIPLEIDILREDKKRELLDIILQKLAQQLDELRVSKIESEELFYLINKILSNLWQAAITDFFGKFVRFKLGDQNIEIVNFLLQNTEPVQADILDKIPLVFDLFSYLLFQTDLQIDNTSYPAGSTEAKFQALKILENLLIQIGNGVVQPLLNSLADVETIKRSFYDRQLISTREVERFRNNLSWKYRWRNYVTEAQAIFESRYELFVFAPRGIAKISIYAPRNQELAQLSNIPLVVTLLLEFRDAIAPRLQSLLAFLGSGIVFVLTQVIGRGLGLIGRGILQGIGSVSLTEKSLRKK</sequence>
<keyword evidence="2" id="KW-1133">Transmembrane helix</keyword>
<accession>K9X1B4</accession>
<dbReference type="CDD" id="cd17535">
    <property type="entry name" value="REC_NarL-like"/>
    <property type="match status" value="1"/>
</dbReference>
<evidence type="ECO:0000256" key="2">
    <source>
        <dbReference type="SAM" id="Phobius"/>
    </source>
</evidence>
<name>K9X1B4_9NOST</name>
<keyword evidence="4" id="KW-0238">DNA-binding</keyword>
<keyword evidence="2" id="KW-0812">Transmembrane</keyword>
<reference evidence="4 5" key="1">
    <citation type="submission" date="2012-06" db="EMBL/GenBank/DDBJ databases">
        <title>Finished chromosome of genome of Cylindrospermum stagnale PCC 7417.</title>
        <authorList>
            <consortium name="US DOE Joint Genome Institute"/>
            <person name="Gugger M."/>
            <person name="Coursin T."/>
            <person name="Rippka R."/>
            <person name="Tandeau De Marsac N."/>
            <person name="Huntemann M."/>
            <person name="Wei C.-L."/>
            <person name="Han J."/>
            <person name="Detter J.C."/>
            <person name="Han C."/>
            <person name="Tapia R."/>
            <person name="Chen A."/>
            <person name="Kyrpides N."/>
            <person name="Mavromatis K."/>
            <person name="Markowitz V."/>
            <person name="Szeto E."/>
            <person name="Ivanova N."/>
            <person name="Pagani I."/>
            <person name="Pati A."/>
            <person name="Goodwin L."/>
            <person name="Nordberg H.P."/>
            <person name="Cantor M.N."/>
            <person name="Hua S.X."/>
            <person name="Woyke T."/>
            <person name="Kerfeld C.A."/>
        </authorList>
    </citation>
    <scope>NUCLEOTIDE SEQUENCE [LARGE SCALE GENOMIC DNA]</scope>
    <source>
        <strain evidence="4 5">PCC 7417</strain>
    </source>
</reference>
<dbReference type="RefSeq" id="WP_015209652.1">
    <property type="nucleotide sequence ID" value="NC_019757.1"/>
</dbReference>
<dbReference type="InterPro" id="IPR051015">
    <property type="entry name" value="EvgA-like"/>
</dbReference>
<proteinExistence type="predicted"/>
<dbReference type="OrthoDB" id="458149at2"/>
<dbReference type="HOGENOM" id="CLU_035485_0_0_3"/>
<keyword evidence="5" id="KW-1185">Reference proteome</keyword>
<evidence type="ECO:0000313" key="5">
    <source>
        <dbReference type="Proteomes" id="UP000010475"/>
    </source>
</evidence>
<dbReference type="SMART" id="SM00448">
    <property type="entry name" value="REC"/>
    <property type="match status" value="1"/>
</dbReference>
<dbReference type="eggNOG" id="COG2197">
    <property type="taxonomic scope" value="Bacteria"/>
</dbReference>
<evidence type="ECO:0000256" key="1">
    <source>
        <dbReference type="PROSITE-ProRule" id="PRU00169"/>
    </source>
</evidence>
<dbReference type="InterPro" id="IPR058245">
    <property type="entry name" value="NreC/VraR/RcsB-like_REC"/>
</dbReference>
<dbReference type="InterPro" id="IPR016837">
    <property type="entry name" value="Uncharacterised_Ycf55_cyanobac"/>
</dbReference>
<feature type="domain" description="Response regulatory" evidence="3">
    <location>
        <begin position="7"/>
        <end position="134"/>
    </location>
</feature>
<dbReference type="Pfam" id="PF00072">
    <property type="entry name" value="Response_reg"/>
    <property type="match status" value="1"/>
</dbReference>
<dbReference type="Gene3D" id="3.40.50.2300">
    <property type="match status" value="1"/>
</dbReference>
<dbReference type="PANTHER" id="PTHR45566:SF1">
    <property type="entry name" value="HTH-TYPE TRANSCRIPTIONAL REGULATOR YHJB-RELATED"/>
    <property type="match status" value="1"/>
</dbReference>
<dbReference type="PANTHER" id="PTHR45566">
    <property type="entry name" value="HTH-TYPE TRANSCRIPTIONAL REGULATOR YHJB-RELATED"/>
    <property type="match status" value="1"/>
</dbReference>
<organism evidence="4 5">
    <name type="scientific">Cylindrospermum stagnale PCC 7417</name>
    <dbReference type="NCBI Taxonomy" id="56107"/>
    <lineage>
        <taxon>Bacteria</taxon>
        <taxon>Bacillati</taxon>
        <taxon>Cyanobacteriota</taxon>
        <taxon>Cyanophyceae</taxon>
        <taxon>Nostocales</taxon>
        <taxon>Nostocaceae</taxon>
        <taxon>Cylindrospermum</taxon>
    </lineage>
</organism>
<feature type="transmembrane region" description="Helical" evidence="2">
    <location>
        <begin position="549"/>
        <end position="569"/>
    </location>
</feature>
<dbReference type="Proteomes" id="UP000010475">
    <property type="component" value="Chromosome"/>
</dbReference>
<dbReference type="SUPFAM" id="SSF52172">
    <property type="entry name" value="CheY-like"/>
    <property type="match status" value="1"/>
</dbReference>